<dbReference type="RefSeq" id="XP_005774523.1">
    <property type="nucleotide sequence ID" value="XM_005774466.1"/>
</dbReference>
<organism evidence="3 4">
    <name type="scientific">Emiliania huxleyi (strain CCMP1516)</name>
    <dbReference type="NCBI Taxonomy" id="280463"/>
    <lineage>
        <taxon>Eukaryota</taxon>
        <taxon>Haptista</taxon>
        <taxon>Haptophyta</taxon>
        <taxon>Prymnesiophyceae</taxon>
        <taxon>Isochrysidales</taxon>
        <taxon>Noelaerhabdaceae</taxon>
        <taxon>Emiliania</taxon>
    </lineage>
</organism>
<keyword evidence="2" id="KW-0472">Membrane</keyword>
<dbReference type="PaxDb" id="2903-EOD22094"/>
<reference evidence="4" key="1">
    <citation type="journal article" date="2013" name="Nature">
        <title>Pan genome of the phytoplankton Emiliania underpins its global distribution.</title>
        <authorList>
            <person name="Read B.A."/>
            <person name="Kegel J."/>
            <person name="Klute M.J."/>
            <person name="Kuo A."/>
            <person name="Lefebvre S.C."/>
            <person name="Maumus F."/>
            <person name="Mayer C."/>
            <person name="Miller J."/>
            <person name="Monier A."/>
            <person name="Salamov A."/>
            <person name="Young J."/>
            <person name="Aguilar M."/>
            <person name="Claverie J.M."/>
            <person name="Frickenhaus S."/>
            <person name="Gonzalez K."/>
            <person name="Herman E.K."/>
            <person name="Lin Y.C."/>
            <person name="Napier J."/>
            <person name="Ogata H."/>
            <person name="Sarno A.F."/>
            <person name="Shmutz J."/>
            <person name="Schroeder D."/>
            <person name="de Vargas C."/>
            <person name="Verret F."/>
            <person name="von Dassow P."/>
            <person name="Valentin K."/>
            <person name="Van de Peer Y."/>
            <person name="Wheeler G."/>
            <person name="Dacks J.B."/>
            <person name="Delwiche C.F."/>
            <person name="Dyhrman S.T."/>
            <person name="Glockner G."/>
            <person name="John U."/>
            <person name="Richards T."/>
            <person name="Worden A.Z."/>
            <person name="Zhang X."/>
            <person name="Grigoriev I.V."/>
            <person name="Allen A.E."/>
            <person name="Bidle K."/>
            <person name="Borodovsky M."/>
            <person name="Bowler C."/>
            <person name="Brownlee C."/>
            <person name="Cock J.M."/>
            <person name="Elias M."/>
            <person name="Gladyshev V.N."/>
            <person name="Groth M."/>
            <person name="Guda C."/>
            <person name="Hadaegh A."/>
            <person name="Iglesias-Rodriguez M.D."/>
            <person name="Jenkins J."/>
            <person name="Jones B.M."/>
            <person name="Lawson T."/>
            <person name="Leese F."/>
            <person name="Lindquist E."/>
            <person name="Lobanov A."/>
            <person name="Lomsadze A."/>
            <person name="Malik S.B."/>
            <person name="Marsh M.E."/>
            <person name="Mackinder L."/>
            <person name="Mock T."/>
            <person name="Mueller-Roeber B."/>
            <person name="Pagarete A."/>
            <person name="Parker M."/>
            <person name="Probert I."/>
            <person name="Quesneville H."/>
            <person name="Raines C."/>
            <person name="Rensing S.A."/>
            <person name="Riano-Pachon D.M."/>
            <person name="Richier S."/>
            <person name="Rokitta S."/>
            <person name="Shiraiwa Y."/>
            <person name="Soanes D.M."/>
            <person name="van der Giezen M."/>
            <person name="Wahlund T.M."/>
            <person name="Williams B."/>
            <person name="Wilson W."/>
            <person name="Wolfe G."/>
            <person name="Wurch L.L."/>
        </authorList>
    </citation>
    <scope>NUCLEOTIDE SEQUENCE</scope>
</reference>
<feature type="compositionally biased region" description="Basic and acidic residues" evidence="1">
    <location>
        <begin position="1"/>
        <end position="21"/>
    </location>
</feature>
<dbReference type="KEGG" id="ehx:EMIHUDRAFT_458207"/>
<dbReference type="GeneID" id="17267640"/>
<evidence type="ECO:0000313" key="4">
    <source>
        <dbReference type="Proteomes" id="UP000013827"/>
    </source>
</evidence>
<sequence length="282" mass="30754">MEGERHDTKRQGEADGERSAEEAMTAPAGHFETFAQRTLATWEGFVKDGLKNIRTKKRRREEPAEDAVTVTLSCPVAALLGEVETAAGEEARSTLTKMLLILLALTLCCGARAMAATQWYMPDGRAGGCRSDRSVNGGSGAYEEIWLTDAADCRARCAADAVCIAYEFGSLASRRVKGKEYKRCELHHSVVFNVAAIPGFECWVKVIDCQLPGSMWRGATLWLSVFSRVHLERALFDADTNCNGLTLRGCSLERATLAHTSLERLTVQGGSMAEALSTPRCL</sequence>
<dbReference type="Proteomes" id="UP000013827">
    <property type="component" value="Unassembled WGS sequence"/>
</dbReference>
<dbReference type="Gene3D" id="2.160.20.80">
    <property type="entry name" value="E3 ubiquitin-protein ligase SopA"/>
    <property type="match status" value="1"/>
</dbReference>
<reference evidence="3" key="2">
    <citation type="submission" date="2024-10" db="UniProtKB">
        <authorList>
            <consortium name="EnsemblProtists"/>
        </authorList>
    </citation>
    <scope>IDENTIFICATION</scope>
</reference>
<keyword evidence="4" id="KW-1185">Reference proteome</keyword>
<dbReference type="AlphaFoldDB" id="A0A0D3JF09"/>
<feature type="transmembrane region" description="Helical" evidence="2">
    <location>
        <begin position="99"/>
        <end position="121"/>
    </location>
</feature>
<accession>A0A0D3JF09</accession>
<proteinExistence type="predicted"/>
<evidence type="ECO:0000256" key="1">
    <source>
        <dbReference type="SAM" id="MobiDB-lite"/>
    </source>
</evidence>
<dbReference type="EnsemblProtists" id="EOD22094">
    <property type="protein sequence ID" value="EOD22094"/>
    <property type="gene ID" value="EMIHUDRAFT_458207"/>
</dbReference>
<dbReference type="HOGENOM" id="CLU_988446_0_0_1"/>
<evidence type="ECO:0008006" key="5">
    <source>
        <dbReference type="Google" id="ProtNLM"/>
    </source>
</evidence>
<evidence type="ECO:0000313" key="3">
    <source>
        <dbReference type="EnsemblProtists" id="EOD22094"/>
    </source>
</evidence>
<feature type="region of interest" description="Disordered" evidence="1">
    <location>
        <begin position="1"/>
        <end position="27"/>
    </location>
</feature>
<keyword evidence="2" id="KW-1133">Transmembrane helix</keyword>
<keyword evidence="2" id="KW-0812">Transmembrane</keyword>
<evidence type="ECO:0000256" key="2">
    <source>
        <dbReference type="SAM" id="Phobius"/>
    </source>
</evidence>
<protein>
    <recommendedName>
        <fullName evidence="5">Apple domain-containing protein</fullName>
    </recommendedName>
</protein>
<name>A0A0D3JF09_EMIH1</name>
<dbReference type="SUPFAM" id="SSF141571">
    <property type="entry name" value="Pentapeptide repeat-like"/>
    <property type="match status" value="1"/>
</dbReference>